<evidence type="ECO:0000256" key="1">
    <source>
        <dbReference type="ARBA" id="ARBA00012368"/>
    </source>
</evidence>
<dbReference type="InterPro" id="IPR017946">
    <property type="entry name" value="PLC-like_Pdiesterase_TIM-brl"/>
</dbReference>
<keyword evidence="9" id="KW-1185">Reference proteome</keyword>
<dbReference type="GO" id="GO:0004435">
    <property type="term" value="F:phosphatidylinositol-4,5-bisphosphate phospholipase C activity"/>
    <property type="evidence" value="ECO:0007669"/>
    <property type="project" value="UniProtKB-EC"/>
</dbReference>
<dbReference type="InterPro" id="IPR000909">
    <property type="entry name" value="PLipase_C_PInositol-sp_X_dom"/>
</dbReference>
<feature type="region of interest" description="Disordered" evidence="6">
    <location>
        <begin position="612"/>
        <end position="703"/>
    </location>
</feature>
<evidence type="ECO:0000313" key="8">
    <source>
        <dbReference type="EMBL" id="KNE61747.1"/>
    </source>
</evidence>
<gene>
    <name evidence="8" type="ORF">AMAG_06547</name>
</gene>
<dbReference type="SUPFAM" id="SSF51695">
    <property type="entry name" value="PLC-like phosphodiesterases"/>
    <property type="match status" value="1"/>
</dbReference>
<feature type="compositionally biased region" description="Basic and acidic residues" evidence="6">
    <location>
        <begin position="613"/>
        <end position="625"/>
    </location>
</feature>
<dbReference type="Gene3D" id="1.10.238.10">
    <property type="entry name" value="EF-hand"/>
    <property type="match status" value="1"/>
</dbReference>
<dbReference type="SUPFAM" id="SSF47473">
    <property type="entry name" value="EF-hand"/>
    <property type="match status" value="1"/>
</dbReference>
<feature type="region of interest" description="Disordered" evidence="6">
    <location>
        <begin position="1"/>
        <end position="78"/>
    </location>
</feature>
<dbReference type="PROSITE" id="PS50222">
    <property type="entry name" value="EF_HAND_2"/>
    <property type="match status" value="1"/>
</dbReference>
<dbReference type="PANTHER" id="PTHR10336:SF36">
    <property type="entry name" value="1-PHOSPHATIDYLINOSITOL 4,5-BISPHOSPHATE PHOSPHODIESTERASE BETA-4"/>
    <property type="match status" value="1"/>
</dbReference>
<dbReference type="InterPro" id="IPR011993">
    <property type="entry name" value="PH-like_dom_sf"/>
</dbReference>
<reference evidence="8 9" key="1">
    <citation type="submission" date="2009-11" db="EMBL/GenBank/DDBJ databases">
        <title>Annotation of Allomyces macrogynus ATCC 38327.</title>
        <authorList>
            <consortium name="The Broad Institute Genome Sequencing Platform"/>
            <person name="Russ C."/>
            <person name="Cuomo C."/>
            <person name="Burger G."/>
            <person name="Gray M.W."/>
            <person name="Holland P.W.H."/>
            <person name="King N."/>
            <person name="Lang F.B.F."/>
            <person name="Roger A.J."/>
            <person name="Ruiz-Trillo I."/>
            <person name="Young S.K."/>
            <person name="Zeng Q."/>
            <person name="Gargeya S."/>
            <person name="Fitzgerald M."/>
            <person name="Haas B."/>
            <person name="Abouelleil A."/>
            <person name="Alvarado L."/>
            <person name="Arachchi H.M."/>
            <person name="Berlin A."/>
            <person name="Chapman S.B."/>
            <person name="Gearin G."/>
            <person name="Goldberg J."/>
            <person name="Griggs A."/>
            <person name="Gujja S."/>
            <person name="Hansen M."/>
            <person name="Heiman D."/>
            <person name="Howarth C."/>
            <person name="Larimer J."/>
            <person name="Lui A."/>
            <person name="MacDonald P.J.P."/>
            <person name="McCowen C."/>
            <person name="Montmayeur A."/>
            <person name="Murphy C."/>
            <person name="Neiman D."/>
            <person name="Pearson M."/>
            <person name="Priest M."/>
            <person name="Roberts A."/>
            <person name="Saif S."/>
            <person name="Shea T."/>
            <person name="Sisk P."/>
            <person name="Stolte C."/>
            <person name="Sykes S."/>
            <person name="Wortman J."/>
            <person name="Nusbaum C."/>
            <person name="Birren B."/>
        </authorList>
    </citation>
    <scope>NUCLEOTIDE SEQUENCE [LARGE SCALE GENOMIC DNA]</scope>
    <source>
        <strain evidence="8 9">ATCC 38327</strain>
    </source>
</reference>
<feature type="compositionally biased region" description="Low complexity" evidence="6">
    <location>
        <begin position="659"/>
        <end position="674"/>
    </location>
</feature>
<dbReference type="GO" id="GO:0005509">
    <property type="term" value="F:calcium ion binding"/>
    <property type="evidence" value="ECO:0007669"/>
    <property type="project" value="InterPro"/>
</dbReference>
<dbReference type="InterPro" id="IPR011992">
    <property type="entry name" value="EF-hand-dom_pair"/>
</dbReference>
<evidence type="ECO:0000256" key="6">
    <source>
        <dbReference type="SAM" id="MobiDB-lite"/>
    </source>
</evidence>
<keyword evidence="3 5" id="KW-0442">Lipid degradation</keyword>
<dbReference type="InterPro" id="IPR001192">
    <property type="entry name" value="PI-PLC_fam"/>
</dbReference>
<dbReference type="GO" id="GO:0051209">
    <property type="term" value="P:release of sequestered calcium ion into cytosol"/>
    <property type="evidence" value="ECO:0007669"/>
    <property type="project" value="TreeGrafter"/>
</dbReference>
<feature type="compositionally biased region" description="Polar residues" evidence="6">
    <location>
        <begin position="626"/>
        <end position="638"/>
    </location>
</feature>
<dbReference type="InterPro" id="IPR002048">
    <property type="entry name" value="EF_hand_dom"/>
</dbReference>
<dbReference type="EMBL" id="GG745338">
    <property type="protein sequence ID" value="KNE61747.1"/>
    <property type="molecule type" value="Genomic_DNA"/>
</dbReference>
<dbReference type="OrthoDB" id="269822at2759"/>
<feature type="domain" description="EF-hand" evidence="7">
    <location>
        <begin position="320"/>
        <end position="355"/>
    </location>
</feature>
<comment type="catalytic activity">
    <reaction evidence="5">
        <text>a 1,2-diacyl-sn-glycero-3-phospho-(1D-myo-inositol-4,5-bisphosphate) + H2O = 1D-myo-inositol 1,4,5-trisphosphate + a 1,2-diacyl-sn-glycerol + H(+)</text>
        <dbReference type="Rhea" id="RHEA:33179"/>
        <dbReference type="ChEBI" id="CHEBI:15377"/>
        <dbReference type="ChEBI" id="CHEBI:15378"/>
        <dbReference type="ChEBI" id="CHEBI:17815"/>
        <dbReference type="ChEBI" id="CHEBI:58456"/>
        <dbReference type="ChEBI" id="CHEBI:203600"/>
        <dbReference type="EC" id="3.1.4.11"/>
    </reaction>
</comment>
<dbReference type="PANTHER" id="PTHR10336">
    <property type="entry name" value="PHOSPHOINOSITIDE-SPECIFIC PHOSPHOLIPASE C FAMILY PROTEIN"/>
    <property type="match status" value="1"/>
</dbReference>
<dbReference type="PRINTS" id="PR00390">
    <property type="entry name" value="PHPHLIPASEC"/>
</dbReference>
<keyword evidence="2 5" id="KW-0378">Hydrolase</keyword>
<organism evidence="8 9">
    <name type="scientific">Allomyces macrogynus (strain ATCC 38327)</name>
    <name type="common">Allomyces javanicus var. macrogynus</name>
    <dbReference type="NCBI Taxonomy" id="578462"/>
    <lineage>
        <taxon>Eukaryota</taxon>
        <taxon>Fungi</taxon>
        <taxon>Fungi incertae sedis</taxon>
        <taxon>Blastocladiomycota</taxon>
        <taxon>Blastocladiomycetes</taxon>
        <taxon>Blastocladiales</taxon>
        <taxon>Blastocladiaceae</taxon>
        <taxon>Allomyces</taxon>
    </lineage>
</organism>
<dbReference type="Gene3D" id="2.30.29.30">
    <property type="entry name" value="Pleckstrin-homology domain (PH domain)/Phosphotyrosine-binding domain (PTB)"/>
    <property type="match status" value="1"/>
</dbReference>
<evidence type="ECO:0000256" key="5">
    <source>
        <dbReference type="RuleBase" id="RU361133"/>
    </source>
</evidence>
<sequence length="703" mass="75302">MPSSPFSARRLRRRSSAPALRSRTSLDRADDDGSSSDDDHGPRNDHHHRHPDARASAASAIPPPPPSSSSSSSSSWRRPLARLLRKLTGRSSHAHAPPLSRDLAPGCSVLSSGASMYLAGAHVDAHPPPVPPDVLDALAAGVRVLKVTRRAVHARVVTVDVLRRQVQWRSKRKPRELTTIDIDAIHEVRAELSLPGAATVAAVRASMSSASSSSSSSSFYPEEDENAIPSTAAPLSLHYTQHGAPRVLDVLCATPRVRDALVHVLDAVRSHALQLDGRDYTLLVLDTWIHRAWSSLGAPDHARVPLDQVAAVLKSLNVALHRRDVQALLHRHDRSGVGSLDKTEFARLCRSLKRSPDVVRIYDTATGGEGGKAVMTRAMFAAFVRDVQHDTPDDVDALFDQFSTTAASTGTGSDERVVDLAGFHLFLLSPHNAPLTATPSAMRMDRPLHEYFISSSHNTYLEGNQLSSMSSVEAYIRVLQLGCRCVELDCWDGPKDDPIIYHGHTATSKILVRDVVAAIARYAFVATEFPLILSLEMHCSPPQQFKVAYYLKHLLGPMLVTERLANDETHLPSPEALKRRILVKGKGMKLGAPAAAAIAPATAAAIDVAGSADSHDHDAGSKDLARSSSPVHTRTATHGSALLHLADADVDDSETRPRSWSSPHVPAAPASPTALGFAASGPLITSPPTVPQAHGGAGSGMGY</sequence>
<protein>
    <recommendedName>
        <fullName evidence="1 5">Phosphoinositide phospholipase C</fullName>
        <ecNumber evidence="1 5">3.1.4.11</ecNumber>
    </recommendedName>
</protein>
<reference evidence="8 9" key="2">
    <citation type="submission" date="2009-11" db="EMBL/GenBank/DDBJ databases">
        <title>The Genome Sequence of Allomyces macrogynus strain ATCC 38327.</title>
        <authorList>
            <consortium name="The Broad Institute Genome Sequencing Platform"/>
            <person name="Russ C."/>
            <person name="Cuomo C."/>
            <person name="Shea T."/>
            <person name="Young S.K."/>
            <person name="Zeng Q."/>
            <person name="Koehrsen M."/>
            <person name="Haas B."/>
            <person name="Borodovsky M."/>
            <person name="Guigo R."/>
            <person name="Alvarado L."/>
            <person name="Berlin A."/>
            <person name="Borenstein D."/>
            <person name="Chen Z."/>
            <person name="Engels R."/>
            <person name="Freedman E."/>
            <person name="Gellesch M."/>
            <person name="Goldberg J."/>
            <person name="Griggs A."/>
            <person name="Gujja S."/>
            <person name="Heiman D."/>
            <person name="Hepburn T."/>
            <person name="Howarth C."/>
            <person name="Jen D."/>
            <person name="Larson L."/>
            <person name="Lewis B."/>
            <person name="Mehta T."/>
            <person name="Park D."/>
            <person name="Pearson M."/>
            <person name="Roberts A."/>
            <person name="Saif S."/>
            <person name="Shenoy N."/>
            <person name="Sisk P."/>
            <person name="Stolte C."/>
            <person name="Sykes S."/>
            <person name="Walk T."/>
            <person name="White J."/>
            <person name="Yandava C."/>
            <person name="Burger G."/>
            <person name="Gray M.W."/>
            <person name="Holland P.W.H."/>
            <person name="King N."/>
            <person name="Lang F.B.F."/>
            <person name="Roger A.J."/>
            <person name="Ruiz-Trillo I."/>
            <person name="Lander E."/>
            <person name="Nusbaum C."/>
        </authorList>
    </citation>
    <scope>NUCLEOTIDE SEQUENCE [LARGE SCALE GENOMIC DNA]</scope>
    <source>
        <strain evidence="8 9">ATCC 38327</strain>
    </source>
</reference>
<name>A0A0L0SH23_ALLM3</name>
<dbReference type="eggNOG" id="KOG0169">
    <property type="taxonomic scope" value="Eukaryota"/>
</dbReference>
<dbReference type="VEuPathDB" id="FungiDB:AMAG_06547"/>
<dbReference type="GO" id="GO:0016042">
    <property type="term" value="P:lipid catabolic process"/>
    <property type="evidence" value="ECO:0007669"/>
    <property type="project" value="UniProtKB-KW"/>
</dbReference>
<proteinExistence type="predicted"/>
<accession>A0A0L0SH23</accession>
<evidence type="ECO:0000256" key="3">
    <source>
        <dbReference type="ARBA" id="ARBA00022963"/>
    </source>
</evidence>
<evidence type="ECO:0000313" key="9">
    <source>
        <dbReference type="Proteomes" id="UP000054350"/>
    </source>
</evidence>
<dbReference type="PROSITE" id="PS50007">
    <property type="entry name" value="PIPLC_X_DOMAIN"/>
    <property type="match status" value="1"/>
</dbReference>
<dbReference type="Proteomes" id="UP000054350">
    <property type="component" value="Unassembled WGS sequence"/>
</dbReference>
<feature type="compositionally biased region" description="Low complexity" evidence="6">
    <location>
        <begin position="68"/>
        <end position="78"/>
    </location>
</feature>
<evidence type="ECO:0000259" key="7">
    <source>
        <dbReference type="PROSITE" id="PS50222"/>
    </source>
</evidence>
<dbReference type="SMART" id="SM00148">
    <property type="entry name" value="PLCXc"/>
    <property type="match status" value="1"/>
</dbReference>
<dbReference type="CDD" id="cd08558">
    <property type="entry name" value="PI-PLCc_eukaryota"/>
    <property type="match status" value="1"/>
</dbReference>
<dbReference type="GO" id="GO:0048015">
    <property type="term" value="P:phosphatidylinositol-mediated signaling"/>
    <property type="evidence" value="ECO:0007669"/>
    <property type="project" value="TreeGrafter"/>
</dbReference>
<dbReference type="Pfam" id="PF00388">
    <property type="entry name" value="PI-PLC-X"/>
    <property type="match status" value="1"/>
</dbReference>
<dbReference type="EC" id="3.1.4.11" evidence="1 5"/>
<evidence type="ECO:0000256" key="4">
    <source>
        <dbReference type="ARBA" id="ARBA00023098"/>
    </source>
</evidence>
<evidence type="ECO:0000256" key="2">
    <source>
        <dbReference type="ARBA" id="ARBA00022801"/>
    </source>
</evidence>
<dbReference type="STRING" id="578462.A0A0L0SH23"/>
<keyword evidence="4 5" id="KW-0443">Lipid metabolism</keyword>
<dbReference type="AlphaFoldDB" id="A0A0L0SH23"/>
<dbReference type="Gene3D" id="3.20.20.190">
    <property type="entry name" value="Phosphatidylinositol (PI) phosphodiesterase"/>
    <property type="match status" value="1"/>
</dbReference>